<evidence type="ECO:0000313" key="3">
    <source>
        <dbReference type="Proteomes" id="UP000334019"/>
    </source>
</evidence>
<feature type="domain" description="Carrier" evidence="1">
    <location>
        <begin position="1"/>
        <end position="80"/>
    </location>
</feature>
<gene>
    <name evidence="2" type="ORF">GH723_16805</name>
</gene>
<name>A0A5Q2RLA4_9ACTN</name>
<reference evidence="2 3" key="1">
    <citation type="submission" date="2019-11" db="EMBL/GenBank/DDBJ databases">
        <authorList>
            <person name="He Y."/>
        </authorList>
    </citation>
    <scope>NUCLEOTIDE SEQUENCE [LARGE SCALE GENOMIC DNA]</scope>
    <source>
        <strain evidence="2 3">SCSIO 58843</strain>
    </source>
</reference>
<dbReference type="EMBL" id="CP045851">
    <property type="protein sequence ID" value="QGG96623.1"/>
    <property type="molecule type" value="Genomic_DNA"/>
</dbReference>
<organism evidence="2 3">
    <name type="scientific">Actinomarinicola tropica</name>
    <dbReference type="NCBI Taxonomy" id="2789776"/>
    <lineage>
        <taxon>Bacteria</taxon>
        <taxon>Bacillati</taxon>
        <taxon>Actinomycetota</taxon>
        <taxon>Acidimicrobiia</taxon>
        <taxon>Acidimicrobiales</taxon>
        <taxon>Iamiaceae</taxon>
        <taxon>Actinomarinicola</taxon>
    </lineage>
</organism>
<dbReference type="RefSeq" id="WP_153760727.1">
    <property type="nucleotide sequence ID" value="NZ_CP045851.1"/>
</dbReference>
<dbReference type="Proteomes" id="UP000334019">
    <property type="component" value="Chromosome"/>
</dbReference>
<evidence type="ECO:0000313" key="2">
    <source>
        <dbReference type="EMBL" id="QGG96623.1"/>
    </source>
</evidence>
<dbReference type="SUPFAM" id="SSF47336">
    <property type="entry name" value="ACP-like"/>
    <property type="match status" value="1"/>
</dbReference>
<dbReference type="PROSITE" id="PS50075">
    <property type="entry name" value="CARRIER"/>
    <property type="match status" value="1"/>
</dbReference>
<keyword evidence="3" id="KW-1185">Reference proteome</keyword>
<dbReference type="Pfam" id="PF00550">
    <property type="entry name" value="PP-binding"/>
    <property type="match status" value="1"/>
</dbReference>
<dbReference type="InterPro" id="IPR009081">
    <property type="entry name" value="PP-bd_ACP"/>
</dbReference>
<evidence type="ECO:0000259" key="1">
    <source>
        <dbReference type="PROSITE" id="PS50075"/>
    </source>
</evidence>
<dbReference type="Gene3D" id="1.10.1200.10">
    <property type="entry name" value="ACP-like"/>
    <property type="match status" value="1"/>
</dbReference>
<protein>
    <submittedName>
        <fullName evidence="2">Acyl carrier protein</fullName>
    </submittedName>
</protein>
<dbReference type="InterPro" id="IPR036736">
    <property type="entry name" value="ACP-like_sf"/>
</dbReference>
<sequence>MNTEQALAAVADALHGIAPEADIDEIDSSGALQEELDLDSMDFLNLVVAIDQRTGVEIPERDYPRVASLDGLVAYLVAATG</sequence>
<dbReference type="KEGG" id="atq:GH723_16805"/>
<dbReference type="AlphaFoldDB" id="A0A5Q2RLA4"/>
<proteinExistence type="predicted"/>
<accession>A0A5Q2RLA4</accession>